<reference evidence="1" key="1">
    <citation type="submission" date="2020-09" db="EMBL/GenBank/DDBJ databases">
        <title>New species isolated from human feces.</title>
        <authorList>
            <person name="Kitahara M."/>
            <person name="Shigeno Y."/>
            <person name="Shime M."/>
            <person name="Matsumoto Y."/>
            <person name="Nakamura S."/>
            <person name="Motooka D."/>
            <person name="Fukuoka S."/>
            <person name="Nishikawa H."/>
            <person name="Benno Y."/>
        </authorList>
    </citation>
    <scope>NUCLEOTIDE SEQUENCE</scope>
    <source>
        <strain evidence="1">MM59</strain>
    </source>
</reference>
<name>A0A810Q780_9FIRM</name>
<gene>
    <name evidence="1" type="ORF">MM59RIKEN_11430</name>
</gene>
<keyword evidence="2" id="KW-1185">Reference proteome</keyword>
<dbReference type="KEGG" id="pfaa:MM59RIKEN_11430"/>
<evidence type="ECO:0000313" key="1">
    <source>
        <dbReference type="EMBL" id="BCK83824.1"/>
    </source>
</evidence>
<proteinExistence type="predicted"/>
<accession>A0A810Q780</accession>
<organism evidence="1 2">
    <name type="scientific">Pusillibacter faecalis</name>
    <dbReference type="NCBI Taxonomy" id="2714358"/>
    <lineage>
        <taxon>Bacteria</taxon>
        <taxon>Bacillati</taxon>
        <taxon>Bacillota</taxon>
        <taxon>Clostridia</taxon>
        <taxon>Eubacteriales</taxon>
        <taxon>Oscillospiraceae</taxon>
        <taxon>Pusillibacter</taxon>
    </lineage>
</organism>
<evidence type="ECO:0000313" key="2">
    <source>
        <dbReference type="Proteomes" id="UP000679848"/>
    </source>
</evidence>
<dbReference type="AlphaFoldDB" id="A0A810Q780"/>
<protein>
    <submittedName>
        <fullName evidence="1">Uncharacterized protein</fullName>
    </submittedName>
</protein>
<sequence length="161" mass="18071">MDYIQEELARQQLALAALLRGQAVWEKRKAEVAPDLQSQTLIKRGQTSAVSDWERFLEGRTIKEAEPVPIIQTGDAEKTVLRSEKGSLFHAAERGEGRRALPLRHQPESGGWAWGGLVPEAVNTVWEMEPETATRMAANVWAVSRAVQRDARRYDGGFTLY</sequence>
<dbReference type="Proteomes" id="UP000679848">
    <property type="component" value="Chromosome"/>
</dbReference>
<dbReference type="RefSeq" id="WP_213542883.1">
    <property type="nucleotide sequence ID" value="NZ_AP023420.1"/>
</dbReference>
<dbReference type="EMBL" id="AP023420">
    <property type="protein sequence ID" value="BCK83824.1"/>
    <property type="molecule type" value="Genomic_DNA"/>
</dbReference>